<feature type="region of interest" description="Disordered" evidence="1">
    <location>
        <begin position="201"/>
        <end position="243"/>
    </location>
</feature>
<evidence type="ECO:0000256" key="1">
    <source>
        <dbReference type="SAM" id="MobiDB-lite"/>
    </source>
</evidence>
<dbReference type="Proteomes" id="UP000218418">
    <property type="component" value="Chromosome"/>
</dbReference>
<dbReference type="EMBL" id="AP018227">
    <property type="protein sequence ID" value="BAY84673.1"/>
    <property type="molecule type" value="Genomic_DNA"/>
</dbReference>
<gene>
    <name evidence="2" type="ORF">NIES267_41690</name>
</gene>
<organism evidence="2 3">
    <name type="scientific">Calothrix parasitica NIES-267</name>
    <dbReference type="NCBI Taxonomy" id="1973488"/>
    <lineage>
        <taxon>Bacteria</taxon>
        <taxon>Bacillati</taxon>
        <taxon>Cyanobacteriota</taxon>
        <taxon>Cyanophyceae</taxon>
        <taxon>Nostocales</taxon>
        <taxon>Calotrichaceae</taxon>
        <taxon>Calothrix</taxon>
    </lineage>
</organism>
<accession>A0A1Z4LTV2</accession>
<sequence>MQLLSESTYHQVHNLDANPVKHIEKSTEEYIHASFLLWEYKRAYSKGEYRELLNKFGWDKGSTEEKRALKLAENFQNFAYRPHALFQIPVTKLLRLCSEKYQPIIEQLSEVEEDLTCAYVDDLIKERQVLLKKERELALPSKPSIWRRNCRGERYAQFPPVYEFDEQTGLLTQKLMDNFGLIPQDILRSAIADLYQKITEGEEPQQEVENTVSDISDANDSSTQEIKQNPQQETTSTSSSQTVEEKWEELAQQLIDDVNNIGRISPDCGQLIVESCQRWEATVPQDKKWDAVSNILRHDMISLKHLSNYAYNHNPQWRETWGANLANYHSFEQELAWVDTDVRNDALVSMGFDIPATVEIKTGNLQNRQGKVIGLNGENINPILVKVNGFNHYFHWTELEVVKETASSRFYTSVEELQEEYLEEPEESDLEFEPTSLDKGIDALIQGDWEDIRNIFNQHPEIKEQAWSALSRKQKQRVIDITPESIKVLNQAKKECVIEEYKEIAKGVYKIKLPGTLIWESRAFHEIEIYHQLRRWRENISCSAN</sequence>
<reference evidence="2 3" key="1">
    <citation type="submission" date="2017-06" db="EMBL/GenBank/DDBJ databases">
        <title>Genome sequencing of cyanobaciteial culture collection at National Institute for Environmental Studies (NIES).</title>
        <authorList>
            <person name="Hirose Y."/>
            <person name="Shimura Y."/>
            <person name="Fujisawa T."/>
            <person name="Nakamura Y."/>
            <person name="Kawachi M."/>
        </authorList>
    </citation>
    <scope>NUCLEOTIDE SEQUENCE [LARGE SCALE GENOMIC DNA]</scope>
    <source>
        <strain evidence="2 3">NIES-267</strain>
    </source>
</reference>
<name>A0A1Z4LTV2_9CYAN</name>
<keyword evidence="3" id="KW-1185">Reference proteome</keyword>
<evidence type="ECO:0000313" key="3">
    <source>
        <dbReference type="Proteomes" id="UP000218418"/>
    </source>
</evidence>
<protein>
    <submittedName>
        <fullName evidence="2">Uncharacterized protein</fullName>
    </submittedName>
</protein>
<dbReference type="AlphaFoldDB" id="A0A1Z4LTV2"/>
<feature type="compositionally biased region" description="Polar residues" evidence="1">
    <location>
        <begin position="207"/>
        <end position="230"/>
    </location>
</feature>
<dbReference type="OrthoDB" id="508029at2"/>
<feature type="compositionally biased region" description="Low complexity" evidence="1">
    <location>
        <begin position="231"/>
        <end position="242"/>
    </location>
</feature>
<evidence type="ECO:0000313" key="2">
    <source>
        <dbReference type="EMBL" id="BAY84673.1"/>
    </source>
</evidence>
<proteinExistence type="predicted"/>